<accession>A0ABD1W782</accession>
<dbReference type="AlphaFoldDB" id="A0ABD1W782"/>
<evidence type="ECO:0000256" key="1">
    <source>
        <dbReference type="SAM" id="MobiDB-lite"/>
    </source>
</evidence>
<evidence type="ECO:0000313" key="3">
    <source>
        <dbReference type="Proteomes" id="UP001604277"/>
    </source>
</evidence>
<name>A0ABD1W782_9LAMI</name>
<sequence>MIEGRYMHNIPRAKFNNLQVILPTHSEKINKKAEMVISTMNFFIPKAKTTTKTIFTTVTATPFAHTTCLPIPLSLAPIETSSKSLLFGGKWLQESKGQREGEGVVWVGFLVKFWSRKLLGDGRVRKNMGMWKRLMAGNGCLGVPTRTKKVQGILVTGGFNCIFEFFSSELAPADQVPDQAAPPPPFPVPPKDNRKRVTEGTDEITRLEEEGSWAVEGLM</sequence>
<dbReference type="Proteomes" id="UP001604277">
    <property type="component" value="Unassembled WGS sequence"/>
</dbReference>
<organism evidence="2 3">
    <name type="scientific">Forsythia ovata</name>
    <dbReference type="NCBI Taxonomy" id="205694"/>
    <lineage>
        <taxon>Eukaryota</taxon>
        <taxon>Viridiplantae</taxon>
        <taxon>Streptophyta</taxon>
        <taxon>Embryophyta</taxon>
        <taxon>Tracheophyta</taxon>
        <taxon>Spermatophyta</taxon>
        <taxon>Magnoliopsida</taxon>
        <taxon>eudicotyledons</taxon>
        <taxon>Gunneridae</taxon>
        <taxon>Pentapetalae</taxon>
        <taxon>asterids</taxon>
        <taxon>lamiids</taxon>
        <taxon>Lamiales</taxon>
        <taxon>Oleaceae</taxon>
        <taxon>Forsythieae</taxon>
        <taxon>Forsythia</taxon>
    </lineage>
</organism>
<proteinExistence type="predicted"/>
<feature type="compositionally biased region" description="Pro residues" evidence="1">
    <location>
        <begin position="180"/>
        <end position="190"/>
    </location>
</feature>
<gene>
    <name evidence="2" type="ORF">Fot_14609</name>
</gene>
<keyword evidence="3" id="KW-1185">Reference proteome</keyword>
<feature type="compositionally biased region" description="Basic and acidic residues" evidence="1">
    <location>
        <begin position="191"/>
        <end position="201"/>
    </location>
</feature>
<evidence type="ECO:0000313" key="2">
    <source>
        <dbReference type="EMBL" id="KAL2545376.1"/>
    </source>
</evidence>
<protein>
    <submittedName>
        <fullName evidence="2">Uncharacterized protein</fullName>
    </submittedName>
</protein>
<dbReference type="EMBL" id="JBFOLJ010000004">
    <property type="protein sequence ID" value="KAL2545376.1"/>
    <property type="molecule type" value="Genomic_DNA"/>
</dbReference>
<comment type="caution">
    <text evidence="2">The sequence shown here is derived from an EMBL/GenBank/DDBJ whole genome shotgun (WGS) entry which is preliminary data.</text>
</comment>
<reference evidence="3" key="1">
    <citation type="submission" date="2024-07" db="EMBL/GenBank/DDBJ databases">
        <title>Two chromosome-level genome assemblies of Korean endemic species Abeliophyllum distichum and Forsythia ovata (Oleaceae).</title>
        <authorList>
            <person name="Jang H."/>
        </authorList>
    </citation>
    <scope>NUCLEOTIDE SEQUENCE [LARGE SCALE GENOMIC DNA]</scope>
</reference>
<feature type="region of interest" description="Disordered" evidence="1">
    <location>
        <begin position="174"/>
        <end position="201"/>
    </location>
</feature>